<reference evidence="1" key="1">
    <citation type="submission" date="2015-12" db="EMBL/GenBank/DDBJ databases">
        <title>Update maize B73 reference genome by single molecule sequencing technologies.</title>
        <authorList>
            <consortium name="Maize Genome Sequencing Project"/>
            <person name="Ware D."/>
        </authorList>
    </citation>
    <scope>NUCLEOTIDE SEQUENCE</scope>
    <source>
        <tissue evidence="1">Seedling</tissue>
    </source>
</reference>
<proteinExistence type="predicted"/>
<dbReference type="EMBL" id="CM000786">
    <property type="protein sequence ID" value="AQK46948.1"/>
    <property type="molecule type" value="Genomic_DNA"/>
</dbReference>
<organism evidence="1">
    <name type="scientific">Zea mays</name>
    <name type="common">Maize</name>
    <dbReference type="NCBI Taxonomy" id="4577"/>
    <lineage>
        <taxon>Eukaryota</taxon>
        <taxon>Viridiplantae</taxon>
        <taxon>Streptophyta</taxon>
        <taxon>Embryophyta</taxon>
        <taxon>Tracheophyta</taxon>
        <taxon>Spermatophyta</taxon>
        <taxon>Magnoliopsida</taxon>
        <taxon>Liliopsida</taxon>
        <taxon>Poales</taxon>
        <taxon>Poaceae</taxon>
        <taxon>PACMAD clade</taxon>
        <taxon>Panicoideae</taxon>
        <taxon>Andropogonodae</taxon>
        <taxon>Andropogoneae</taxon>
        <taxon>Tripsacinae</taxon>
        <taxon>Zea</taxon>
    </lineage>
</organism>
<dbReference type="AlphaFoldDB" id="A0A1D6JH18"/>
<protein>
    <submittedName>
        <fullName evidence="1">Uncharacterized protein</fullName>
    </submittedName>
</protein>
<dbReference type="PaxDb" id="4577-AC199961.4_FGP001"/>
<name>A0A1D6JH18_MAIZE</name>
<accession>A0A1D6JH18</accession>
<gene>
    <name evidence="1" type="ORF">ZEAMMB73_Zm00001d026524</name>
</gene>
<evidence type="ECO:0000313" key="1">
    <source>
        <dbReference type="EMBL" id="AQK46948.1"/>
    </source>
</evidence>
<sequence>MAEDRQDNPDVVNPTLEKVKQLKVYSRQRLKNVMTLEGAGDPNPATVLPPSPSDVAAVDTVPSEALVLDVDDVLATPSKDGLPLSLSLLEPGTLPSSLGNRQKSGSTSTSTGDELVAAATLMRRASCSGVGGGLIILGAEEGLHLRLQPVMLVLFLRRDIGIRQLHLHALLLPHLDRLQHVELFVHLLLHAQALLEEQLYLDLVLLHLLHELRPDVLHQLPCLALHLIALCLLLHRLPHLCQVTQQPGVGLLQLPSVPPLRAELVLEGGHGVASLGPNPGLPRRLLLAGQHQHHGSITFAALSLMITFESSDSKEFPISEFLTFCTHGPSKPQVLMRRRSFYI</sequence>